<evidence type="ECO:0000259" key="9">
    <source>
        <dbReference type="PROSITE" id="PS50192"/>
    </source>
</evidence>
<protein>
    <submittedName>
        <fullName evidence="11">HAMP domain-containing protein</fullName>
    </submittedName>
</protein>
<keyword evidence="12" id="KW-1185">Reference proteome</keyword>
<name>A0A7X2D283_9PROT</name>
<evidence type="ECO:0000256" key="1">
    <source>
        <dbReference type="ARBA" id="ARBA00004429"/>
    </source>
</evidence>
<dbReference type="EMBL" id="WIVE01000004">
    <property type="protein sequence ID" value="MQX35406.1"/>
    <property type="molecule type" value="Genomic_DNA"/>
</dbReference>
<evidence type="ECO:0000256" key="7">
    <source>
        <dbReference type="SAM" id="MobiDB-lite"/>
    </source>
</evidence>
<dbReference type="InterPro" id="IPR000727">
    <property type="entry name" value="T_SNARE_dom"/>
</dbReference>
<dbReference type="Gene3D" id="6.10.340.10">
    <property type="match status" value="1"/>
</dbReference>
<evidence type="ECO:0000313" key="12">
    <source>
        <dbReference type="Proteomes" id="UP000434582"/>
    </source>
</evidence>
<evidence type="ECO:0000313" key="11">
    <source>
        <dbReference type="EMBL" id="MQX35406.1"/>
    </source>
</evidence>
<feature type="domain" description="Methyl-accepting transducer" evidence="8">
    <location>
        <begin position="687"/>
        <end position="909"/>
    </location>
</feature>
<dbReference type="GO" id="GO:0006935">
    <property type="term" value="P:chemotaxis"/>
    <property type="evidence" value="ECO:0007669"/>
    <property type="project" value="InterPro"/>
</dbReference>
<dbReference type="PROSITE" id="PS50111">
    <property type="entry name" value="CHEMOTAXIS_TRANSDUC_2"/>
    <property type="match status" value="1"/>
</dbReference>
<comment type="similarity">
    <text evidence="4">Belongs to the methyl-accepting chemotaxis (MCP) protein family.</text>
</comment>
<dbReference type="PROSITE" id="PS50885">
    <property type="entry name" value="HAMP"/>
    <property type="match status" value="1"/>
</dbReference>
<dbReference type="Pfam" id="PF00672">
    <property type="entry name" value="HAMP"/>
    <property type="match status" value="1"/>
</dbReference>
<organism evidence="11 12">
    <name type="scientific">Roseospira navarrensis</name>
    <dbReference type="NCBI Taxonomy" id="140058"/>
    <lineage>
        <taxon>Bacteria</taxon>
        <taxon>Pseudomonadati</taxon>
        <taxon>Pseudomonadota</taxon>
        <taxon>Alphaproteobacteria</taxon>
        <taxon>Rhodospirillales</taxon>
        <taxon>Rhodospirillaceae</taxon>
        <taxon>Roseospira</taxon>
    </lineage>
</organism>
<dbReference type="GO" id="GO:0005886">
    <property type="term" value="C:plasma membrane"/>
    <property type="evidence" value="ECO:0007669"/>
    <property type="project" value="UniProtKB-SubCell"/>
</dbReference>
<feature type="domain" description="HAMP" evidence="10">
    <location>
        <begin position="593"/>
        <end position="646"/>
    </location>
</feature>
<evidence type="ECO:0000256" key="4">
    <source>
        <dbReference type="ARBA" id="ARBA00029447"/>
    </source>
</evidence>
<dbReference type="SUPFAM" id="SSF58104">
    <property type="entry name" value="Methyl-accepting chemotaxis protein (MCP) signaling domain"/>
    <property type="match status" value="1"/>
</dbReference>
<keyword evidence="6" id="KW-0175">Coiled coil</keyword>
<accession>A0A7X2D283</accession>
<evidence type="ECO:0000256" key="6">
    <source>
        <dbReference type="SAM" id="Coils"/>
    </source>
</evidence>
<feature type="region of interest" description="Disordered" evidence="7">
    <location>
        <begin position="881"/>
        <end position="915"/>
    </location>
</feature>
<feature type="domain" description="T-SNARE coiled-coil homology" evidence="9">
    <location>
        <begin position="839"/>
        <end position="901"/>
    </location>
</feature>
<reference evidence="11 12" key="1">
    <citation type="submission" date="2019-10" db="EMBL/GenBank/DDBJ databases">
        <title>Draft whole-genome sequence of the purple nonsulfur photosynthetic bacterium Roseospira navarrensis DSM 15114.</title>
        <authorList>
            <person name="Kyndt J.A."/>
            <person name="Meyer T.E."/>
        </authorList>
    </citation>
    <scope>NUCLEOTIDE SEQUENCE [LARGE SCALE GENOMIC DNA]</scope>
    <source>
        <strain evidence="11 12">DSM 15114</strain>
    </source>
</reference>
<sequence>MNISVRILSGFVVVLLLTLLVGAAGWWALEQAESGFAAEREALEAVAALSAVADAERRARTDGDDRAAADVAAGLDRIEGHLDRLDDRADLRGPVSEAREAVRDYSANVQVYAEAAAAVQAAAARAATITTDLRDAINDVIATRTARLDAARARATEAGERDDRAARLLAVMEALLRDLAIVGPRLSDFGTTGSVDALQALKRSLDDLGRSIEALSALADDIGDVDAETLGRARTDLTRGVRRLVVAVQQDRALANDRLRTEQTLAEASQALADAAGRLKSFLTARITAARANGAPASGQDALQQSLTALSDLAVQVQRTRALEQQFLRTQTPEDRAAVADATRDLFLGVLGLRRSLDTGATAALVARLSEAAQIYRRALEHEFDLLDDRDAVLRAKLEANHLARAALDIMTVLAEDAGQAADRLASGAETAAAESFATLDVAQSTILAATELRALAARTRDAIQGYIADPDEAHRQTVSALLSDLAQARTTLIQRATAADPAAAEALRTAFGGPIAALGTVFEALVGEAQAIRAADRAMEGARADMVAALSRARAAAQDSAAQDSALASGLLLGGGALALVLGVIAAVLIGRSIARPIVAITQVMQRVANNDRDVDVPGRDRKDEIGAMAAAVEVFKDNGRRIEAMQAEQAANTRRDARKLTTEMMALTNALDEEIRAAVSIVETQAHRMHDAAVDMTDAVRQTEGRASAAADASRSAAGNVDGVAAAAEQMAASIREISRQVSGASDIAHRAASQAEATNDRIQGLAQAADEIGTVVRLISDIANQTNLLALNATIEAARAGEAGKGFAVVAGEVKTLAGQTAQATQQIGAHVGGMQAATREAVDAIQAIVAVIGEINEITTAVSAAVEQQTASTGEISQGAVQAAHSTQEASDNIGEVSSAAELTGSRTGEVETAADEVRGRVQQMLAALDRIVRGSGDQDQGAHRLQAVSLTASLVREGAAARPVGITGLSASGIATLDPAVEAKRGDTLTLDVPGLGATPAHLVARTEHAVHVRLDLPEERLPALAEIIRSRAGRASPARS</sequence>
<evidence type="ECO:0000256" key="2">
    <source>
        <dbReference type="ARBA" id="ARBA00022519"/>
    </source>
</evidence>
<dbReference type="SMART" id="SM00304">
    <property type="entry name" value="HAMP"/>
    <property type="match status" value="1"/>
</dbReference>
<dbReference type="PANTHER" id="PTHR32089:SF112">
    <property type="entry name" value="LYSOZYME-LIKE PROTEIN-RELATED"/>
    <property type="match status" value="1"/>
</dbReference>
<evidence type="ECO:0000256" key="3">
    <source>
        <dbReference type="ARBA" id="ARBA00023224"/>
    </source>
</evidence>
<dbReference type="OrthoDB" id="7331737at2"/>
<keyword evidence="3 5" id="KW-0807">Transducer</keyword>
<dbReference type="Gene3D" id="1.10.287.950">
    <property type="entry name" value="Methyl-accepting chemotaxis protein"/>
    <property type="match status" value="1"/>
</dbReference>
<evidence type="ECO:0000259" key="8">
    <source>
        <dbReference type="PROSITE" id="PS50111"/>
    </source>
</evidence>
<dbReference type="SMART" id="SM00283">
    <property type="entry name" value="MA"/>
    <property type="match status" value="1"/>
</dbReference>
<dbReference type="InterPro" id="IPR004089">
    <property type="entry name" value="MCPsignal_dom"/>
</dbReference>
<dbReference type="GO" id="GO:0004888">
    <property type="term" value="F:transmembrane signaling receptor activity"/>
    <property type="evidence" value="ECO:0007669"/>
    <property type="project" value="InterPro"/>
</dbReference>
<evidence type="ECO:0000256" key="5">
    <source>
        <dbReference type="PROSITE-ProRule" id="PRU00284"/>
    </source>
</evidence>
<comment type="subcellular location">
    <subcellularLocation>
        <location evidence="1">Cell inner membrane</location>
        <topology evidence="1">Multi-pass membrane protein</topology>
    </subcellularLocation>
</comment>
<dbReference type="PROSITE" id="PS50192">
    <property type="entry name" value="T_SNARE"/>
    <property type="match status" value="1"/>
</dbReference>
<dbReference type="CDD" id="cd06225">
    <property type="entry name" value="HAMP"/>
    <property type="match status" value="1"/>
</dbReference>
<proteinExistence type="inferred from homology"/>
<comment type="caution">
    <text evidence="11">The sequence shown here is derived from an EMBL/GenBank/DDBJ whole genome shotgun (WGS) entry which is preliminary data.</text>
</comment>
<gene>
    <name evidence="11" type="ORF">GHC57_02625</name>
</gene>
<dbReference type="AlphaFoldDB" id="A0A7X2D283"/>
<dbReference type="Proteomes" id="UP000434582">
    <property type="component" value="Unassembled WGS sequence"/>
</dbReference>
<keyword evidence="2" id="KW-1003">Cell membrane</keyword>
<dbReference type="Pfam" id="PF00015">
    <property type="entry name" value="MCPsignal"/>
    <property type="match status" value="1"/>
</dbReference>
<dbReference type="InterPro" id="IPR003660">
    <property type="entry name" value="HAMP_dom"/>
</dbReference>
<dbReference type="PANTHER" id="PTHR32089">
    <property type="entry name" value="METHYL-ACCEPTING CHEMOTAXIS PROTEIN MCPB"/>
    <property type="match status" value="1"/>
</dbReference>
<keyword evidence="2" id="KW-0997">Cell inner membrane</keyword>
<feature type="compositionally biased region" description="Polar residues" evidence="7">
    <location>
        <begin position="881"/>
        <end position="895"/>
    </location>
</feature>
<dbReference type="PRINTS" id="PR00260">
    <property type="entry name" value="CHEMTRNSDUCR"/>
</dbReference>
<keyword evidence="2" id="KW-0472">Membrane</keyword>
<evidence type="ECO:0000259" key="10">
    <source>
        <dbReference type="PROSITE" id="PS50885"/>
    </source>
</evidence>
<dbReference type="InterPro" id="IPR004090">
    <property type="entry name" value="Chemotax_Me-accpt_rcpt"/>
</dbReference>
<dbReference type="GO" id="GO:0007165">
    <property type="term" value="P:signal transduction"/>
    <property type="evidence" value="ECO:0007669"/>
    <property type="project" value="UniProtKB-KW"/>
</dbReference>
<feature type="coiled-coil region" evidence="6">
    <location>
        <begin position="652"/>
        <end position="679"/>
    </location>
</feature>